<evidence type="ECO:0000256" key="3">
    <source>
        <dbReference type="SAM" id="Coils"/>
    </source>
</evidence>
<dbReference type="EMBL" id="KZ502041">
    <property type="protein sequence ID" value="PKU84643.1"/>
    <property type="molecule type" value="Genomic_DNA"/>
</dbReference>
<organism evidence="6 7">
    <name type="scientific">Dendrobium catenatum</name>
    <dbReference type="NCBI Taxonomy" id="906689"/>
    <lineage>
        <taxon>Eukaryota</taxon>
        <taxon>Viridiplantae</taxon>
        <taxon>Streptophyta</taxon>
        <taxon>Embryophyta</taxon>
        <taxon>Tracheophyta</taxon>
        <taxon>Spermatophyta</taxon>
        <taxon>Magnoliopsida</taxon>
        <taxon>Liliopsida</taxon>
        <taxon>Asparagales</taxon>
        <taxon>Orchidaceae</taxon>
        <taxon>Epidendroideae</taxon>
        <taxon>Malaxideae</taxon>
        <taxon>Dendrobiinae</taxon>
        <taxon>Dendrobium</taxon>
    </lineage>
</organism>
<feature type="compositionally biased region" description="Basic residues" evidence="4">
    <location>
        <begin position="672"/>
        <end position="683"/>
    </location>
</feature>
<proteinExistence type="inferred from homology"/>
<evidence type="ECO:0000256" key="2">
    <source>
        <dbReference type="PROSITE-ProRule" id="PRU00982"/>
    </source>
</evidence>
<evidence type="ECO:0000256" key="1">
    <source>
        <dbReference type="ARBA" id="ARBA00022786"/>
    </source>
</evidence>
<keyword evidence="1" id="KW-0833">Ubl conjugation pathway</keyword>
<dbReference type="InterPro" id="IPR043454">
    <property type="entry name" value="NPH3/RPT2-like"/>
</dbReference>
<reference evidence="6 7" key="1">
    <citation type="journal article" date="2016" name="Sci. Rep.">
        <title>The Dendrobium catenatum Lindl. genome sequence provides insights into polysaccharide synthase, floral development and adaptive evolution.</title>
        <authorList>
            <person name="Zhang G.Q."/>
            <person name="Xu Q."/>
            <person name="Bian C."/>
            <person name="Tsai W.C."/>
            <person name="Yeh C.M."/>
            <person name="Liu K.W."/>
            <person name="Yoshida K."/>
            <person name="Zhang L.S."/>
            <person name="Chang S.B."/>
            <person name="Chen F."/>
            <person name="Shi Y."/>
            <person name="Su Y.Y."/>
            <person name="Zhang Y.Q."/>
            <person name="Chen L.J."/>
            <person name="Yin Y."/>
            <person name="Lin M."/>
            <person name="Huang H."/>
            <person name="Deng H."/>
            <person name="Wang Z.W."/>
            <person name="Zhu S.L."/>
            <person name="Zhao X."/>
            <person name="Deng C."/>
            <person name="Niu S.C."/>
            <person name="Huang J."/>
            <person name="Wang M."/>
            <person name="Liu G.H."/>
            <person name="Yang H.J."/>
            <person name="Xiao X.J."/>
            <person name="Hsiao Y.Y."/>
            <person name="Wu W.L."/>
            <person name="Chen Y.Y."/>
            <person name="Mitsuda N."/>
            <person name="Ohme-Takagi M."/>
            <person name="Luo Y.B."/>
            <person name="Van de Peer Y."/>
            <person name="Liu Z.J."/>
        </authorList>
    </citation>
    <scope>NUCLEOTIDE SEQUENCE [LARGE SCALE GENOMIC DNA]</scope>
    <source>
        <tissue evidence="6">The whole plant</tissue>
    </source>
</reference>
<feature type="domain" description="NPH3" evidence="5">
    <location>
        <begin position="278"/>
        <end position="561"/>
    </location>
</feature>
<dbReference type="PROSITE" id="PS51649">
    <property type="entry name" value="NPH3"/>
    <property type="match status" value="1"/>
</dbReference>
<dbReference type="AlphaFoldDB" id="A0A2I0X9Q6"/>
<dbReference type="Pfam" id="PF03000">
    <property type="entry name" value="NPH3"/>
    <property type="match status" value="1"/>
</dbReference>
<evidence type="ECO:0000313" key="6">
    <source>
        <dbReference type="EMBL" id="PKU84643.1"/>
    </source>
</evidence>
<reference evidence="6 7" key="2">
    <citation type="journal article" date="2017" name="Nature">
        <title>The Apostasia genome and the evolution of orchids.</title>
        <authorList>
            <person name="Zhang G.Q."/>
            <person name="Liu K.W."/>
            <person name="Li Z."/>
            <person name="Lohaus R."/>
            <person name="Hsiao Y.Y."/>
            <person name="Niu S.C."/>
            <person name="Wang J.Y."/>
            <person name="Lin Y.C."/>
            <person name="Xu Q."/>
            <person name="Chen L.J."/>
            <person name="Yoshida K."/>
            <person name="Fujiwara S."/>
            <person name="Wang Z.W."/>
            <person name="Zhang Y.Q."/>
            <person name="Mitsuda N."/>
            <person name="Wang M."/>
            <person name="Liu G.H."/>
            <person name="Pecoraro L."/>
            <person name="Huang H.X."/>
            <person name="Xiao X.J."/>
            <person name="Lin M."/>
            <person name="Wu X.Y."/>
            <person name="Wu W.L."/>
            <person name="Chen Y.Y."/>
            <person name="Chang S.B."/>
            <person name="Sakamoto S."/>
            <person name="Ohme-Takagi M."/>
            <person name="Yagi M."/>
            <person name="Zeng S.J."/>
            <person name="Shen C.Y."/>
            <person name="Yeh C.M."/>
            <person name="Luo Y.B."/>
            <person name="Tsai W.C."/>
            <person name="Van de Peer Y."/>
            <person name="Liu Z.J."/>
        </authorList>
    </citation>
    <scope>NUCLEOTIDE SEQUENCE [LARGE SCALE GENOMIC DNA]</scope>
    <source>
        <tissue evidence="6">The whole plant</tissue>
    </source>
</reference>
<gene>
    <name evidence="6" type="ORF">MA16_Dca015502</name>
</gene>
<dbReference type="InterPro" id="IPR027356">
    <property type="entry name" value="NPH3_dom"/>
</dbReference>
<evidence type="ECO:0000259" key="5">
    <source>
        <dbReference type="PROSITE" id="PS51649"/>
    </source>
</evidence>
<comment type="similarity">
    <text evidence="2">Belongs to the NPH3 family.</text>
</comment>
<protein>
    <submittedName>
        <fullName evidence="6">BTB/POZ domain-containing protein</fullName>
    </submittedName>
</protein>
<keyword evidence="7" id="KW-1185">Reference proteome</keyword>
<evidence type="ECO:0000256" key="4">
    <source>
        <dbReference type="SAM" id="MobiDB-lite"/>
    </source>
</evidence>
<dbReference type="PANTHER" id="PTHR32370">
    <property type="entry name" value="OS12G0117600 PROTEIN"/>
    <property type="match status" value="1"/>
</dbReference>
<dbReference type="UniPathway" id="UPA00143"/>
<feature type="region of interest" description="Disordered" evidence="4">
    <location>
        <begin position="658"/>
        <end position="683"/>
    </location>
</feature>
<keyword evidence="3" id="KW-0175">Coiled coil</keyword>
<name>A0A2I0X9Q6_9ASPA</name>
<accession>A0A2I0X9Q6</accession>
<sequence>MHIVLDEVSPMRFFMQLFKVDGAGEWVCVPPAQLIVVLLPLRFPSAQRLFLRWCKCIPSSSRSSQCHQSGMMDSSWVGKSESMRAPNDRDRRHILGYRQFEAIGGGEEAMNREQKRRSIARLVEDAHDSKDNMQYELVGCPGGHEGFCIAARFCYGAKVELTQNNALLVYCTAEYLEMTEEYDNDNLLNMVQSFIHKTILRSWEDCILTLQGCQKFIPKAENLPVVHKCLDALSVMACTDPSLFGWPMLLYGSLQSPEGSILWNGINTGARIRSKISNWWFEDVSCFNYPMFKKLMETMSKRGIRPENIAGALMYYARKYLPGLDRWQGGQVGKLRSIASLSMMPAAVDQKALAESIIELLPNKKGKSYCRFLLGLLRLSIILDIEQSCKETLERIIGLQLEYATLDGLLVPNFSGSDNLYDTDCIERIIRHFSSIQNLNIASFSPTSSDPAISSNHLNNVTKLIDNYLAEVAPDVNLKAQKMWSLVEAFPESLRTSDDGVYRAVDIYLKEHPWLLDDEREKLCSIINWAKLSIDACTHATQNERLPLRRVFQVLFFEQMQLRSALSNYLHNFDNENNVTSPVNESTGEILQRDGFVSVIRERQHLRTDVELLQAKVRDLELEFLSIKQKIGKFSQSSKVGCIHLPLIKDFNSDIIESAGSNPRRSTEKPHASHRSSHARRIS</sequence>
<feature type="coiled-coil region" evidence="3">
    <location>
        <begin position="603"/>
        <end position="630"/>
    </location>
</feature>
<evidence type="ECO:0000313" key="7">
    <source>
        <dbReference type="Proteomes" id="UP000233837"/>
    </source>
</evidence>
<dbReference type="GO" id="GO:0016567">
    <property type="term" value="P:protein ubiquitination"/>
    <property type="evidence" value="ECO:0007669"/>
    <property type="project" value="UniProtKB-UniPathway"/>
</dbReference>
<dbReference type="Proteomes" id="UP000233837">
    <property type="component" value="Unassembled WGS sequence"/>
</dbReference>